<keyword evidence="7" id="KW-1185">Reference proteome</keyword>
<dbReference type="InterPro" id="IPR027417">
    <property type="entry name" value="P-loop_NTPase"/>
</dbReference>
<dbReference type="InterPro" id="IPR003439">
    <property type="entry name" value="ABC_transporter-like_ATP-bd"/>
</dbReference>
<dbReference type="SUPFAM" id="SSF52540">
    <property type="entry name" value="P-loop containing nucleoside triphosphate hydrolases"/>
    <property type="match status" value="1"/>
</dbReference>
<evidence type="ECO:0000313" key="7">
    <source>
        <dbReference type="Proteomes" id="UP000588017"/>
    </source>
</evidence>
<accession>A0A841K803</accession>
<keyword evidence="2" id="KW-0813">Transport</keyword>
<proteinExistence type="inferred from homology"/>
<dbReference type="GO" id="GO:0140359">
    <property type="term" value="F:ABC-type transporter activity"/>
    <property type="evidence" value="ECO:0007669"/>
    <property type="project" value="InterPro"/>
</dbReference>
<dbReference type="InterPro" id="IPR015860">
    <property type="entry name" value="ABC_transpr_TagH-like"/>
</dbReference>
<dbReference type="InterPro" id="IPR050683">
    <property type="entry name" value="Bact_Polysacc_Export_ATP-bd"/>
</dbReference>
<dbReference type="GO" id="GO:0005524">
    <property type="term" value="F:ATP binding"/>
    <property type="evidence" value="ECO:0007669"/>
    <property type="project" value="UniProtKB-KW"/>
</dbReference>
<dbReference type="CDD" id="cd03220">
    <property type="entry name" value="ABC_KpsT_Wzt"/>
    <property type="match status" value="1"/>
</dbReference>
<dbReference type="PANTHER" id="PTHR46743">
    <property type="entry name" value="TEICHOIC ACIDS EXPORT ATP-BINDING PROTEIN TAGH"/>
    <property type="match status" value="1"/>
</dbReference>
<dbReference type="InterPro" id="IPR029439">
    <property type="entry name" value="Wzt_C"/>
</dbReference>
<dbReference type="InterPro" id="IPR017871">
    <property type="entry name" value="ABC_transporter-like_CS"/>
</dbReference>
<dbReference type="PROSITE" id="PS00211">
    <property type="entry name" value="ABC_TRANSPORTER_1"/>
    <property type="match status" value="1"/>
</dbReference>
<gene>
    <name evidence="6" type="ORF">HNQ73_002605</name>
</gene>
<dbReference type="PANTHER" id="PTHR46743:SF2">
    <property type="entry name" value="TEICHOIC ACIDS EXPORT ATP-BINDING PROTEIN TAGH"/>
    <property type="match status" value="1"/>
</dbReference>
<dbReference type="InterPro" id="IPR003593">
    <property type="entry name" value="AAA+_ATPase"/>
</dbReference>
<sequence length="422" mass="46481">MSSVITVENLGKRYSLANTAAPAYSTLRDVMADAARRFLRREPVIEARAAKDFWALRNVSFEVREGDVVGIVGRNGAGKSTLLKVLSRITSPTEGQARIRGRVGSLLEVGTGFHPELSGRENIFFNGAILGLRKHEIRARFDEIVEFAGVADFLDIPIKRYSSGMKMRLAFSVAAHLDPEIMIVDEVLAVGDAEFQKKCLGKMQDISGSGRTVLFVSHSMQTVTSLCSRCILLDRGRIRKDGTPSEVILEYLGGDGEFSGRADFASQGKVVGDDDVQLLYGEVIDENGRATLEVDIRRPVAVRMGFRVRRRSDIAFIPNFHFVIPGGTYAFVSTPDAPVSLPPGDYEAICHIPGDFLNEGSYFVGLAITSYTEGPVLHFFEQSALTFNVRDPMEGSVGRHGYVNVMPGVVRPRLKWTIEETR</sequence>
<name>A0A841K803_9HYPH</name>
<dbReference type="PROSITE" id="PS50893">
    <property type="entry name" value="ABC_TRANSPORTER_2"/>
    <property type="match status" value="1"/>
</dbReference>
<dbReference type="AlphaFoldDB" id="A0A841K803"/>
<dbReference type="Gene3D" id="3.40.50.300">
    <property type="entry name" value="P-loop containing nucleotide triphosphate hydrolases"/>
    <property type="match status" value="1"/>
</dbReference>
<dbReference type="Proteomes" id="UP000588017">
    <property type="component" value="Unassembled WGS sequence"/>
</dbReference>
<dbReference type="Pfam" id="PF00005">
    <property type="entry name" value="ABC_tran"/>
    <property type="match status" value="1"/>
</dbReference>
<protein>
    <submittedName>
        <fullName evidence="6">Lipopolysaccharide transport system ATP-binding protein</fullName>
    </submittedName>
</protein>
<keyword evidence="3" id="KW-0547">Nucleotide-binding</keyword>
<dbReference type="GO" id="GO:0016020">
    <property type="term" value="C:membrane"/>
    <property type="evidence" value="ECO:0007669"/>
    <property type="project" value="InterPro"/>
</dbReference>
<keyword evidence="4 6" id="KW-0067">ATP-binding</keyword>
<dbReference type="SMART" id="SM00382">
    <property type="entry name" value="AAA"/>
    <property type="match status" value="1"/>
</dbReference>
<dbReference type="CDD" id="cd10147">
    <property type="entry name" value="Wzt_C-like"/>
    <property type="match status" value="1"/>
</dbReference>
<feature type="domain" description="ABC transporter" evidence="5">
    <location>
        <begin position="39"/>
        <end position="260"/>
    </location>
</feature>
<evidence type="ECO:0000256" key="2">
    <source>
        <dbReference type="ARBA" id="ARBA00022448"/>
    </source>
</evidence>
<evidence type="ECO:0000256" key="3">
    <source>
        <dbReference type="ARBA" id="ARBA00022741"/>
    </source>
</evidence>
<reference evidence="6 7" key="1">
    <citation type="submission" date="2020-08" db="EMBL/GenBank/DDBJ databases">
        <title>Genomic Encyclopedia of Type Strains, Phase IV (KMG-IV): sequencing the most valuable type-strain genomes for metagenomic binning, comparative biology and taxonomic classification.</title>
        <authorList>
            <person name="Goeker M."/>
        </authorList>
    </citation>
    <scope>NUCLEOTIDE SEQUENCE [LARGE SCALE GENOMIC DNA]</scope>
    <source>
        <strain evidence="6 7">DSM 101465</strain>
    </source>
</reference>
<dbReference type="GO" id="GO:0016887">
    <property type="term" value="F:ATP hydrolysis activity"/>
    <property type="evidence" value="ECO:0007669"/>
    <property type="project" value="InterPro"/>
</dbReference>
<evidence type="ECO:0000256" key="1">
    <source>
        <dbReference type="ARBA" id="ARBA00005417"/>
    </source>
</evidence>
<comment type="caution">
    <text evidence="6">The sequence shown here is derived from an EMBL/GenBank/DDBJ whole genome shotgun (WGS) entry which is preliminary data.</text>
</comment>
<dbReference type="EMBL" id="JACHEH010000005">
    <property type="protein sequence ID" value="MBB6168968.1"/>
    <property type="molecule type" value="Genomic_DNA"/>
</dbReference>
<evidence type="ECO:0000313" key="6">
    <source>
        <dbReference type="EMBL" id="MBB6168968.1"/>
    </source>
</evidence>
<evidence type="ECO:0000256" key="4">
    <source>
        <dbReference type="ARBA" id="ARBA00022840"/>
    </source>
</evidence>
<dbReference type="RefSeq" id="WP_244650174.1">
    <property type="nucleotide sequence ID" value="NZ_BMHX01000005.1"/>
</dbReference>
<evidence type="ECO:0000259" key="5">
    <source>
        <dbReference type="PROSITE" id="PS50893"/>
    </source>
</evidence>
<organism evidence="6 7">
    <name type="scientific">Chelatococcus composti</name>
    <dbReference type="NCBI Taxonomy" id="1743235"/>
    <lineage>
        <taxon>Bacteria</taxon>
        <taxon>Pseudomonadati</taxon>
        <taxon>Pseudomonadota</taxon>
        <taxon>Alphaproteobacteria</taxon>
        <taxon>Hyphomicrobiales</taxon>
        <taxon>Chelatococcaceae</taxon>
        <taxon>Chelatococcus</taxon>
    </lineage>
</organism>
<comment type="similarity">
    <text evidence="1">Belongs to the ABC transporter superfamily.</text>
</comment>